<keyword evidence="2" id="KW-1185">Reference proteome</keyword>
<dbReference type="EMBL" id="BSXS01009115">
    <property type="protein sequence ID" value="GME94647.1"/>
    <property type="molecule type" value="Genomic_DNA"/>
</dbReference>
<dbReference type="Proteomes" id="UP001165064">
    <property type="component" value="Unassembled WGS sequence"/>
</dbReference>
<accession>A0ACB5TTT4</accession>
<evidence type="ECO:0000313" key="1">
    <source>
        <dbReference type="EMBL" id="GME94647.1"/>
    </source>
</evidence>
<sequence>MQSASHSWFRDCCGFKGVCSVFVSAAFSLSGTELCCLAAAETQNPSKTLPKATKQVFWRILLFYIVSLTLVGLLVPYTEKHLLGESDVDVTASPFVIAIQNGGIKVLPDVFNVVILIAVLSVGNSCVYASSRTVLSLAEQGYGPKWFGYIDREGRPLVGILVQIAIGALCFLVAYKDQDTVFSWMVSLSGLAVLFTWCAINVCHVRFRAALKAQGRSTDELTFVSHTGIIGSYFAIILIILILAAQLWVSIAPTGGDPFSVSDFFQTWLSLLVCLALYLFWMFYKGEYKPFRRAIDIDIDTGRRRVDLEVVKQEIAEEKARVAAKPFYYRVYYFWC</sequence>
<reference evidence="1" key="1">
    <citation type="submission" date="2023-04" db="EMBL/GenBank/DDBJ databases">
        <title>Ambrosiozyma monospora NBRC 10751.</title>
        <authorList>
            <person name="Ichikawa N."/>
            <person name="Sato H."/>
            <person name="Tonouchi N."/>
        </authorList>
    </citation>
    <scope>NUCLEOTIDE SEQUENCE</scope>
    <source>
        <strain evidence="1">NBRC 10751</strain>
    </source>
</reference>
<organism evidence="1 2">
    <name type="scientific">Ambrosiozyma monospora</name>
    <name type="common">Yeast</name>
    <name type="synonym">Endomycopsis monosporus</name>
    <dbReference type="NCBI Taxonomy" id="43982"/>
    <lineage>
        <taxon>Eukaryota</taxon>
        <taxon>Fungi</taxon>
        <taxon>Dikarya</taxon>
        <taxon>Ascomycota</taxon>
        <taxon>Saccharomycotina</taxon>
        <taxon>Pichiomycetes</taxon>
        <taxon>Pichiales</taxon>
        <taxon>Pichiaceae</taxon>
        <taxon>Ambrosiozyma</taxon>
    </lineage>
</organism>
<name>A0ACB5TTT4_AMBMO</name>
<evidence type="ECO:0000313" key="2">
    <source>
        <dbReference type="Proteomes" id="UP001165064"/>
    </source>
</evidence>
<comment type="caution">
    <text evidence="1">The sequence shown here is derived from an EMBL/GenBank/DDBJ whole genome shotgun (WGS) entry which is preliminary data.</text>
</comment>
<protein>
    <submittedName>
        <fullName evidence="1">Unnamed protein product</fullName>
    </submittedName>
</protein>
<gene>
    <name evidence="1" type="ORF">Amon02_000961600</name>
</gene>
<proteinExistence type="predicted"/>